<organism evidence="1 2">
    <name type="scientific">Stachybotrys elegans</name>
    <dbReference type="NCBI Taxonomy" id="80388"/>
    <lineage>
        <taxon>Eukaryota</taxon>
        <taxon>Fungi</taxon>
        <taxon>Dikarya</taxon>
        <taxon>Ascomycota</taxon>
        <taxon>Pezizomycotina</taxon>
        <taxon>Sordariomycetes</taxon>
        <taxon>Hypocreomycetidae</taxon>
        <taxon>Hypocreales</taxon>
        <taxon>Stachybotryaceae</taxon>
        <taxon>Stachybotrys</taxon>
    </lineage>
</organism>
<proteinExistence type="predicted"/>
<gene>
    <name evidence="1" type="ORF">B0I35DRAFT_429333</name>
</gene>
<comment type="caution">
    <text evidence="1">The sequence shown here is derived from an EMBL/GenBank/DDBJ whole genome shotgun (WGS) entry which is preliminary data.</text>
</comment>
<dbReference type="Proteomes" id="UP000813444">
    <property type="component" value="Unassembled WGS sequence"/>
</dbReference>
<evidence type="ECO:0000313" key="2">
    <source>
        <dbReference type="Proteomes" id="UP000813444"/>
    </source>
</evidence>
<name>A0A8K0WQX8_9HYPO</name>
<reference evidence="1" key="1">
    <citation type="journal article" date="2021" name="Nat. Commun.">
        <title>Genetic determinants of endophytism in the Arabidopsis root mycobiome.</title>
        <authorList>
            <person name="Mesny F."/>
            <person name="Miyauchi S."/>
            <person name="Thiergart T."/>
            <person name="Pickel B."/>
            <person name="Atanasova L."/>
            <person name="Karlsson M."/>
            <person name="Huettel B."/>
            <person name="Barry K.W."/>
            <person name="Haridas S."/>
            <person name="Chen C."/>
            <person name="Bauer D."/>
            <person name="Andreopoulos W."/>
            <person name="Pangilinan J."/>
            <person name="LaButti K."/>
            <person name="Riley R."/>
            <person name="Lipzen A."/>
            <person name="Clum A."/>
            <person name="Drula E."/>
            <person name="Henrissat B."/>
            <person name="Kohler A."/>
            <person name="Grigoriev I.V."/>
            <person name="Martin F.M."/>
            <person name="Hacquard S."/>
        </authorList>
    </citation>
    <scope>NUCLEOTIDE SEQUENCE</scope>
    <source>
        <strain evidence="1">MPI-CAGE-CH-0235</strain>
    </source>
</reference>
<sequence length="131" mass="14441">MVAPQDGMRKILYVGTYYILAVVWPGRGTGGHSRLLSIDLVVDWPIESVSVCPVPYRSPAIRASREQQDMAGCSTIINCPPTDGPRRMRGRMRIGSGAFERKRGKAEEMEDVMEGVPSRSARLHAPAAWPC</sequence>
<accession>A0A8K0WQX8</accession>
<protein>
    <submittedName>
        <fullName evidence="1">Uncharacterized protein</fullName>
    </submittedName>
</protein>
<keyword evidence="2" id="KW-1185">Reference proteome</keyword>
<dbReference type="EMBL" id="JAGPNK010000006">
    <property type="protein sequence ID" value="KAH7319578.1"/>
    <property type="molecule type" value="Genomic_DNA"/>
</dbReference>
<evidence type="ECO:0000313" key="1">
    <source>
        <dbReference type="EMBL" id="KAH7319578.1"/>
    </source>
</evidence>
<dbReference type="AlphaFoldDB" id="A0A8K0WQX8"/>